<dbReference type="SUPFAM" id="SSF47473">
    <property type="entry name" value="EF-hand"/>
    <property type="match status" value="1"/>
</dbReference>
<dbReference type="InterPro" id="IPR001611">
    <property type="entry name" value="Leu-rich_rpt"/>
</dbReference>
<dbReference type="InterPro" id="IPR052394">
    <property type="entry name" value="LRR-containing"/>
</dbReference>
<reference evidence="4" key="1">
    <citation type="submission" date="2023-04" db="EMBL/GenBank/DDBJ databases">
        <title>Phytophthora fragariaefolia NBRC 109709.</title>
        <authorList>
            <person name="Ichikawa N."/>
            <person name="Sato H."/>
            <person name="Tonouchi N."/>
        </authorList>
    </citation>
    <scope>NUCLEOTIDE SEQUENCE</scope>
    <source>
        <strain evidence="4">NBRC 109709</strain>
    </source>
</reference>
<dbReference type="PROSITE" id="PS00018">
    <property type="entry name" value="EF_HAND_1"/>
    <property type="match status" value="3"/>
</dbReference>
<dbReference type="Gene3D" id="3.80.10.10">
    <property type="entry name" value="Ribonuclease Inhibitor"/>
    <property type="match status" value="2"/>
</dbReference>
<gene>
    <name evidence="4" type="ORF">Pfra01_001342700</name>
</gene>
<dbReference type="PANTHER" id="PTHR24114">
    <property type="entry name" value="LEUCINE RICH REPEAT FAMILY PROTEIN"/>
    <property type="match status" value="1"/>
</dbReference>
<sequence>MPPEPVAMDLPMLIPADLRPLGSRRRYLRTIQLLADPLPREEANRELEDAEALNSPPITRLLRHQSSKRLLPSKRGRRLQKSVSHRDLGPDRQGSRRRKSSHYMQEQESTIQENLELEALATPATVENNDTIATGTAPNSTPLLVDKKHSSVQLVHMVAALMVCPRNANVDLDGENATARALRQRRISREEFVDVQNNQDYFGKTAKDLFYAQYKQLYSRPYLFMDSKVAGKAKGATPVIQATSLPDREFSRQESGNAESNTENVIVPVYPSSCQMKKVNDELNPSRLVSRISSSILNVDRPELPLRDKLSPRAHFLASCSAKSQVVVPFLIRNRNTSVFDFSFQSLGDASITAFAKCLLHDLPHVEEISVRDNRLTDDGLNELLQAVSEGSSALHLRRLDISQNRIGTKSAQTLRSYIMSSSCTLEMLHVDNADIDDNECAAFMTAFEKNQSITRLWMSRNCIGKAENLNVVQPNFITGGEAIANMLRVNPVLVHLDLSWNYLRLESSIALANSIRDNGTLVDLKLAYNACADAGAMMLGEALRFNKSLQMLDLSYNSIGVKGAMVLANAIRSNCALRTLQLNGNNIGREGGQLLMAALCGNRTKVGCIIEMHACNLGANTLPIGASAPAHAPSSSTTTPDPRGLVPQPSAGGEFNIQDLPVFDAKSTRIFNPREPAGRYSLNLVEPYDKMIAMELVRLATTRKGCRFLCIEYKSPTSAKRPITLIKKENLVIEQHKGAGAHRSVESSEEETTLETRGLDVLFANIDRDKSGYVDQEELKAVLNQLGLHPQMESLASILQRFDYNESGFIEEGEFSAFFFHAMFQMIDEDDSGKIDADEVEEAFKMLGIHNYDEKEIADAISTYDISGDGEMEEYEFVEFMKDRLLERIKKKLLGQNTGEDDDENLERVPLVSLLDASTQKPWAIPEDGQLDIDFLYDREAFATNDEAFRQGKISRVGLELLIRNITTVATSKAEQDDLFHVAMYDSEIRLTAAQASQVLNACHYLKPESKKIEAIALMLPQMLTAKEAQILVGRTLTLMQRCRLKARMGSAYSVVLGNPTAHYSFDLAKHKDRIALNKLAEVAQSEKLFSKLRSGRADTSQHGNWENFRNEELDGRSFVLTNTFFHSLPRRGKLCFDYVSTTRPKRGTIQLSERRFGQLIDLLQMDVVLPDALGALGPTRSQRERGHRQPTALQTATEAEDDDDEEAAPVVASRRRGTSQEQSEFWSKTRASILKRGWGVVVDHAYTFRLTGATKENVGLKMVQIESAICDRWLSCEQASKIIECMPAAFLARPETARILFSRLIDLHNFHRIYDAMTRAEQRACARMLGWLNMMNPMAPERFYELNLAVYDEREMTKVLVDLAIGEPGENWLNQSFTLVQGEPGIPGWKLPARWEKEDNKEGGVNRAGILELEYYSGQDRGCAPLIRHGYTSFNHCNGDMNPGGKYLTGGSTWHGYMCTALRTPGCSIDRTSWSWVQW</sequence>
<evidence type="ECO:0000313" key="4">
    <source>
        <dbReference type="EMBL" id="GMF41858.1"/>
    </source>
</evidence>
<dbReference type="Pfam" id="PF13516">
    <property type="entry name" value="LRR_6"/>
    <property type="match status" value="3"/>
</dbReference>
<comment type="caution">
    <text evidence="4">The sequence shown here is derived from an EMBL/GenBank/DDBJ whole genome shotgun (WGS) entry which is preliminary data.</text>
</comment>
<feature type="compositionally biased region" description="Low complexity" evidence="2">
    <location>
        <begin position="629"/>
        <end position="643"/>
    </location>
</feature>
<feature type="region of interest" description="Disordered" evidence="2">
    <location>
        <begin position="629"/>
        <end position="650"/>
    </location>
</feature>
<dbReference type="InterPro" id="IPR011992">
    <property type="entry name" value="EF-hand-dom_pair"/>
</dbReference>
<dbReference type="OrthoDB" id="120976at2759"/>
<evidence type="ECO:0000256" key="1">
    <source>
        <dbReference type="ARBA" id="ARBA00022837"/>
    </source>
</evidence>
<evidence type="ECO:0000256" key="2">
    <source>
        <dbReference type="SAM" id="MobiDB-lite"/>
    </source>
</evidence>
<name>A0A9W6XLD2_9STRA</name>
<organism evidence="4 5">
    <name type="scientific">Phytophthora fragariaefolia</name>
    <dbReference type="NCBI Taxonomy" id="1490495"/>
    <lineage>
        <taxon>Eukaryota</taxon>
        <taxon>Sar</taxon>
        <taxon>Stramenopiles</taxon>
        <taxon>Oomycota</taxon>
        <taxon>Peronosporomycetes</taxon>
        <taxon>Peronosporales</taxon>
        <taxon>Peronosporaceae</taxon>
        <taxon>Phytophthora</taxon>
    </lineage>
</organism>
<feature type="compositionally biased region" description="Basic and acidic residues" evidence="2">
    <location>
        <begin position="84"/>
        <end position="94"/>
    </location>
</feature>
<feature type="domain" description="EF-hand" evidence="3">
    <location>
        <begin position="755"/>
        <end position="790"/>
    </location>
</feature>
<protein>
    <submittedName>
        <fullName evidence="4">Unnamed protein product</fullName>
    </submittedName>
</protein>
<feature type="compositionally biased region" description="Basic residues" evidence="2">
    <location>
        <begin position="64"/>
        <end position="80"/>
    </location>
</feature>
<dbReference type="InterPro" id="IPR032675">
    <property type="entry name" value="LRR_dom_sf"/>
</dbReference>
<dbReference type="SUPFAM" id="SSF52047">
    <property type="entry name" value="RNI-like"/>
    <property type="match status" value="1"/>
</dbReference>
<feature type="region of interest" description="Disordered" evidence="2">
    <location>
        <begin position="1179"/>
        <end position="1225"/>
    </location>
</feature>
<feature type="compositionally biased region" description="Acidic residues" evidence="2">
    <location>
        <begin position="1200"/>
        <end position="1209"/>
    </location>
</feature>
<dbReference type="GO" id="GO:0005509">
    <property type="term" value="F:calcium ion binding"/>
    <property type="evidence" value="ECO:0007669"/>
    <property type="project" value="InterPro"/>
</dbReference>
<dbReference type="CDD" id="cd00051">
    <property type="entry name" value="EFh"/>
    <property type="match status" value="1"/>
</dbReference>
<keyword evidence="5" id="KW-1185">Reference proteome</keyword>
<dbReference type="SMART" id="SM00054">
    <property type="entry name" value="EFh"/>
    <property type="match status" value="3"/>
</dbReference>
<dbReference type="InterPro" id="IPR002048">
    <property type="entry name" value="EF_hand_dom"/>
</dbReference>
<accession>A0A9W6XLD2</accession>
<keyword evidence="1" id="KW-0106">Calcium</keyword>
<dbReference type="Pfam" id="PF13499">
    <property type="entry name" value="EF-hand_7"/>
    <property type="match status" value="2"/>
</dbReference>
<dbReference type="Gene3D" id="1.10.238.10">
    <property type="entry name" value="EF-hand"/>
    <property type="match status" value="2"/>
</dbReference>
<dbReference type="SMART" id="SM00368">
    <property type="entry name" value="LRR_RI"/>
    <property type="match status" value="7"/>
</dbReference>
<dbReference type="InterPro" id="IPR018247">
    <property type="entry name" value="EF_Hand_1_Ca_BS"/>
</dbReference>
<feature type="domain" description="EF-hand" evidence="3">
    <location>
        <begin position="853"/>
        <end position="888"/>
    </location>
</feature>
<proteinExistence type="predicted"/>
<feature type="region of interest" description="Disordered" evidence="2">
    <location>
        <begin position="64"/>
        <end position="107"/>
    </location>
</feature>
<dbReference type="PROSITE" id="PS50222">
    <property type="entry name" value="EF_HAND_2"/>
    <property type="match status" value="3"/>
</dbReference>
<evidence type="ECO:0000313" key="5">
    <source>
        <dbReference type="Proteomes" id="UP001165121"/>
    </source>
</evidence>
<dbReference type="PANTHER" id="PTHR24114:SF2">
    <property type="entry name" value="F-BOX DOMAIN-CONTAINING PROTEIN-RELATED"/>
    <property type="match status" value="1"/>
</dbReference>
<evidence type="ECO:0000259" key="3">
    <source>
        <dbReference type="PROSITE" id="PS50222"/>
    </source>
</evidence>
<dbReference type="Proteomes" id="UP001165121">
    <property type="component" value="Unassembled WGS sequence"/>
</dbReference>
<dbReference type="EMBL" id="BSXT01001383">
    <property type="protein sequence ID" value="GMF41858.1"/>
    <property type="molecule type" value="Genomic_DNA"/>
</dbReference>
<feature type="domain" description="EF-hand" evidence="3">
    <location>
        <begin position="816"/>
        <end position="851"/>
    </location>
</feature>